<keyword evidence="3" id="KW-1185">Reference proteome</keyword>
<dbReference type="OrthoDB" id="3503208at2759"/>
<dbReference type="Proteomes" id="UP000011715">
    <property type="component" value="Unassembled WGS sequence"/>
</dbReference>
<evidence type="ECO:0000313" key="2">
    <source>
        <dbReference type="EnsemblFungi" id="MAPG_10284T0"/>
    </source>
</evidence>
<gene>
    <name evidence="1" type="ORF">MAPG_10284</name>
</gene>
<dbReference type="EMBL" id="ADBL01002298">
    <property type="status" value="NOT_ANNOTATED_CDS"/>
    <property type="molecule type" value="Genomic_DNA"/>
</dbReference>
<evidence type="ECO:0000313" key="3">
    <source>
        <dbReference type="Proteomes" id="UP000011715"/>
    </source>
</evidence>
<protein>
    <submittedName>
        <fullName evidence="1 2">Uncharacterized protein</fullName>
    </submittedName>
</protein>
<dbReference type="EMBL" id="GL876975">
    <property type="protein sequence ID" value="KLU90430.1"/>
    <property type="molecule type" value="Genomic_DNA"/>
</dbReference>
<reference evidence="1" key="3">
    <citation type="submission" date="2011-03" db="EMBL/GenBank/DDBJ databases">
        <title>Annotation of Magnaporthe poae ATCC 64411.</title>
        <authorList>
            <person name="Ma L.-J."/>
            <person name="Dead R."/>
            <person name="Young S.K."/>
            <person name="Zeng Q."/>
            <person name="Gargeya S."/>
            <person name="Fitzgerald M."/>
            <person name="Haas B."/>
            <person name="Abouelleil A."/>
            <person name="Alvarado L."/>
            <person name="Arachchi H.M."/>
            <person name="Berlin A."/>
            <person name="Brown A."/>
            <person name="Chapman S.B."/>
            <person name="Chen Z."/>
            <person name="Dunbar C."/>
            <person name="Freedman E."/>
            <person name="Gearin G."/>
            <person name="Gellesch M."/>
            <person name="Goldberg J."/>
            <person name="Griggs A."/>
            <person name="Gujja S."/>
            <person name="Heiman D."/>
            <person name="Howarth C."/>
            <person name="Larson L."/>
            <person name="Lui A."/>
            <person name="MacDonald P.J.P."/>
            <person name="Mehta T."/>
            <person name="Montmayeur A."/>
            <person name="Murphy C."/>
            <person name="Neiman D."/>
            <person name="Pearson M."/>
            <person name="Priest M."/>
            <person name="Roberts A."/>
            <person name="Saif S."/>
            <person name="Shea T."/>
            <person name="Shenoy N."/>
            <person name="Sisk P."/>
            <person name="Stolte C."/>
            <person name="Sykes S."/>
            <person name="Yandava C."/>
            <person name="Wortman J."/>
            <person name="Nusbaum C."/>
            <person name="Birren B."/>
        </authorList>
    </citation>
    <scope>NUCLEOTIDE SEQUENCE</scope>
    <source>
        <strain evidence="1">ATCC 64411</strain>
    </source>
</reference>
<proteinExistence type="predicted"/>
<dbReference type="VEuPathDB" id="FungiDB:MAPG_10284"/>
<dbReference type="eggNOG" id="ENOG502T6FC">
    <property type="taxonomic scope" value="Eukaryota"/>
</dbReference>
<organism evidence="2 3">
    <name type="scientific">Magnaporthiopsis poae (strain ATCC 64411 / 73-15)</name>
    <name type="common">Kentucky bluegrass fungus</name>
    <name type="synonym">Magnaporthe poae</name>
    <dbReference type="NCBI Taxonomy" id="644358"/>
    <lineage>
        <taxon>Eukaryota</taxon>
        <taxon>Fungi</taxon>
        <taxon>Dikarya</taxon>
        <taxon>Ascomycota</taxon>
        <taxon>Pezizomycotina</taxon>
        <taxon>Sordariomycetes</taxon>
        <taxon>Sordariomycetidae</taxon>
        <taxon>Magnaporthales</taxon>
        <taxon>Magnaporthaceae</taxon>
        <taxon>Magnaporthiopsis</taxon>
    </lineage>
</organism>
<reference evidence="2" key="5">
    <citation type="submission" date="2015-06" db="UniProtKB">
        <authorList>
            <consortium name="EnsemblFungi"/>
        </authorList>
    </citation>
    <scope>IDENTIFICATION</scope>
    <source>
        <strain evidence="2">ATCC 64411</strain>
    </source>
</reference>
<sequence length="227" mass="24346">MRARSALLHRETELAQLSQDVSRGMREMPMLKLSKDYIFTRPDGRNVCLPNLFAGKRQLVVYHLKASGECFPADAARLETDNTAVCAVSTGLMEDVMACGKRAGVQIPCYVSVGMEFGRDMRAMMTGLEGKATHDNRQTLVKGKGPGPMGKGAMLSKNIMDDLMDDLLDGKGAPEEDGDVGGRNQETGAGVSIFCKGADGAVYHRYSCSGDMAEAVGLVEVALGMET</sequence>
<name>A0A0C4EC70_MAGP6</name>
<evidence type="ECO:0000313" key="1">
    <source>
        <dbReference type="EMBL" id="KLU90430.1"/>
    </source>
</evidence>
<dbReference type="STRING" id="644358.A0A0C4EC70"/>
<reference evidence="1" key="1">
    <citation type="submission" date="2010-05" db="EMBL/GenBank/DDBJ databases">
        <title>The Genome Sequence of Magnaporthe poae strain ATCC 64411.</title>
        <authorList>
            <consortium name="The Broad Institute Genome Sequencing Platform"/>
            <consortium name="Broad Institute Genome Sequencing Center for Infectious Disease"/>
            <person name="Ma L.-J."/>
            <person name="Dead R."/>
            <person name="Young S."/>
            <person name="Zeng Q."/>
            <person name="Koehrsen M."/>
            <person name="Alvarado L."/>
            <person name="Berlin A."/>
            <person name="Chapman S.B."/>
            <person name="Chen Z."/>
            <person name="Freedman E."/>
            <person name="Gellesch M."/>
            <person name="Goldberg J."/>
            <person name="Griggs A."/>
            <person name="Gujja S."/>
            <person name="Heilman E.R."/>
            <person name="Heiman D."/>
            <person name="Hepburn T."/>
            <person name="Howarth C."/>
            <person name="Jen D."/>
            <person name="Larson L."/>
            <person name="Mehta T."/>
            <person name="Neiman D."/>
            <person name="Pearson M."/>
            <person name="Roberts A."/>
            <person name="Saif S."/>
            <person name="Shea T."/>
            <person name="Shenoy N."/>
            <person name="Sisk P."/>
            <person name="Stolte C."/>
            <person name="Sykes S."/>
            <person name="Walk T."/>
            <person name="White J."/>
            <person name="Yandava C."/>
            <person name="Haas B."/>
            <person name="Nusbaum C."/>
            <person name="Birren B."/>
        </authorList>
    </citation>
    <scope>NUCLEOTIDE SEQUENCE</scope>
    <source>
        <strain evidence="1">ATCC 64411</strain>
    </source>
</reference>
<dbReference type="InterPro" id="IPR010296">
    <property type="entry name" value="DUF899_thioredox"/>
</dbReference>
<reference evidence="3" key="2">
    <citation type="submission" date="2010-05" db="EMBL/GenBank/DDBJ databases">
        <title>The genome sequence of Magnaporthe poae strain ATCC 64411.</title>
        <authorList>
            <person name="Ma L.-J."/>
            <person name="Dead R."/>
            <person name="Young S."/>
            <person name="Zeng Q."/>
            <person name="Koehrsen M."/>
            <person name="Alvarado L."/>
            <person name="Berlin A."/>
            <person name="Chapman S.B."/>
            <person name="Chen Z."/>
            <person name="Freedman E."/>
            <person name="Gellesch M."/>
            <person name="Goldberg J."/>
            <person name="Griggs A."/>
            <person name="Gujja S."/>
            <person name="Heilman E.R."/>
            <person name="Heiman D."/>
            <person name="Hepburn T."/>
            <person name="Howarth C."/>
            <person name="Jen D."/>
            <person name="Larson L."/>
            <person name="Mehta T."/>
            <person name="Neiman D."/>
            <person name="Pearson M."/>
            <person name="Roberts A."/>
            <person name="Saif S."/>
            <person name="Shea T."/>
            <person name="Shenoy N."/>
            <person name="Sisk P."/>
            <person name="Stolte C."/>
            <person name="Sykes S."/>
            <person name="Walk T."/>
            <person name="White J."/>
            <person name="Yandava C."/>
            <person name="Haas B."/>
            <person name="Nusbaum C."/>
            <person name="Birren B."/>
        </authorList>
    </citation>
    <scope>NUCLEOTIDE SEQUENCE [LARGE SCALE GENOMIC DNA]</scope>
    <source>
        <strain evidence="3">ATCC 64411 / 73-15</strain>
    </source>
</reference>
<accession>A0A0C4EC70</accession>
<dbReference type="EnsemblFungi" id="MAPG_10284T0">
    <property type="protein sequence ID" value="MAPG_10284T0"/>
    <property type="gene ID" value="MAPG_10284"/>
</dbReference>
<dbReference type="AlphaFoldDB" id="A0A0C4EC70"/>
<dbReference type="Pfam" id="PF05988">
    <property type="entry name" value="DUF899"/>
    <property type="match status" value="1"/>
</dbReference>
<reference evidence="2" key="4">
    <citation type="journal article" date="2015" name="G3 (Bethesda)">
        <title>Genome sequences of three phytopathogenic species of the Magnaporthaceae family of fungi.</title>
        <authorList>
            <person name="Okagaki L.H."/>
            <person name="Nunes C.C."/>
            <person name="Sailsbery J."/>
            <person name="Clay B."/>
            <person name="Brown D."/>
            <person name="John T."/>
            <person name="Oh Y."/>
            <person name="Young N."/>
            <person name="Fitzgerald M."/>
            <person name="Haas B.J."/>
            <person name="Zeng Q."/>
            <person name="Young S."/>
            <person name="Adiconis X."/>
            <person name="Fan L."/>
            <person name="Levin J.Z."/>
            <person name="Mitchell T.K."/>
            <person name="Okubara P.A."/>
            <person name="Farman M.L."/>
            <person name="Kohn L.M."/>
            <person name="Birren B."/>
            <person name="Ma L.-J."/>
            <person name="Dean R.A."/>
        </authorList>
    </citation>
    <scope>NUCLEOTIDE SEQUENCE</scope>
    <source>
        <strain evidence="2">ATCC 64411 / 73-15</strain>
    </source>
</reference>